<dbReference type="PANTHER" id="PTHR31064:SF8">
    <property type="entry name" value="CATION TRANSPORTER HKT1_1"/>
    <property type="match status" value="1"/>
</dbReference>
<dbReference type="InterPro" id="IPR003445">
    <property type="entry name" value="Cat_transpt"/>
</dbReference>
<feature type="transmembrane region" description="Helical" evidence="8">
    <location>
        <begin position="523"/>
        <end position="544"/>
    </location>
</feature>
<keyword evidence="3" id="KW-0813">Transport</keyword>
<dbReference type="GO" id="GO:0098662">
    <property type="term" value="P:inorganic cation transmembrane transport"/>
    <property type="evidence" value="ECO:0007669"/>
    <property type="project" value="UniProtKB-ARBA"/>
</dbReference>
<feature type="transmembrane region" description="Helical" evidence="8">
    <location>
        <begin position="349"/>
        <end position="369"/>
    </location>
</feature>
<proteinExistence type="inferred from homology"/>
<evidence type="ECO:0000256" key="4">
    <source>
        <dbReference type="ARBA" id="ARBA00022692"/>
    </source>
</evidence>
<feature type="transmembrane region" description="Helical" evidence="8">
    <location>
        <begin position="482"/>
        <end position="503"/>
    </location>
</feature>
<dbReference type="Proteomes" id="UP001497457">
    <property type="component" value="Chromosome 30rd"/>
</dbReference>
<dbReference type="GO" id="GO:0016020">
    <property type="term" value="C:membrane"/>
    <property type="evidence" value="ECO:0007669"/>
    <property type="project" value="UniProtKB-SubCell"/>
</dbReference>
<organism evidence="9 11">
    <name type="scientific">Urochloa decumbens</name>
    <dbReference type="NCBI Taxonomy" id="240449"/>
    <lineage>
        <taxon>Eukaryota</taxon>
        <taxon>Viridiplantae</taxon>
        <taxon>Streptophyta</taxon>
        <taxon>Embryophyta</taxon>
        <taxon>Tracheophyta</taxon>
        <taxon>Spermatophyta</taxon>
        <taxon>Magnoliopsida</taxon>
        <taxon>Liliopsida</taxon>
        <taxon>Poales</taxon>
        <taxon>Poaceae</taxon>
        <taxon>PACMAD clade</taxon>
        <taxon>Panicoideae</taxon>
        <taxon>Panicodae</taxon>
        <taxon>Paniceae</taxon>
        <taxon>Melinidinae</taxon>
        <taxon>Urochloa</taxon>
    </lineage>
</organism>
<keyword evidence="6" id="KW-0406">Ion transport</keyword>
<comment type="similarity">
    <text evidence="2">Belongs to the TrkH potassium transport family. HKT (TC 2.A.38.3) subfamily.</text>
</comment>
<name>A0ABC9C5M3_9POAL</name>
<gene>
    <name evidence="9" type="ORF">URODEC1_LOCUS72292</name>
    <name evidence="10" type="ORF">URODEC1_LOCUS78157</name>
</gene>
<evidence type="ECO:0000256" key="8">
    <source>
        <dbReference type="SAM" id="Phobius"/>
    </source>
</evidence>
<keyword evidence="7 8" id="KW-0472">Membrane</keyword>
<evidence type="ECO:0000256" key="6">
    <source>
        <dbReference type="ARBA" id="ARBA00023065"/>
    </source>
</evidence>
<reference evidence="9" key="1">
    <citation type="submission" date="2024-10" db="EMBL/GenBank/DDBJ databases">
        <authorList>
            <person name="Ryan C."/>
        </authorList>
    </citation>
    <scope>NUCLEOTIDE SEQUENCE [LARGE SCALE GENOMIC DNA]</scope>
</reference>
<feature type="transmembrane region" description="Helical" evidence="8">
    <location>
        <begin position="218"/>
        <end position="244"/>
    </location>
</feature>
<comment type="subcellular location">
    <subcellularLocation>
        <location evidence="1">Membrane</location>
        <topology evidence="1">Multi-pass membrane protein</topology>
    </subcellularLocation>
</comment>
<evidence type="ECO:0000313" key="10">
    <source>
        <dbReference type="EMBL" id="CAL5025553.1"/>
    </source>
</evidence>
<feature type="transmembrane region" description="Helical" evidence="8">
    <location>
        <begin position="291"/>
        <end position="311"/>
    </location>
</feature>
<dbReference type="Proteomes" id="UP001497457">
    <property type="component" value="Chromosome 29rd"/>
</dbReference>
<dbReference type="Pfam" id="PF02386">
    <property type="entry name" value="TrkH"/>
    <property type="match status" value="2"/>
</dbReference>
<accession>A0ABC9C5M3</accession>
<evidence type="ECO:0000256" key="2">
    <source>
        <dbReference type="ARBA" id="ARBA00010864"/>
    </source>
</evidence>
<keyword evidence="5 8" id="KW-1133">Transmembrane helix</keyword>
<evidence type="ECO:0008006" key="12">
    <source>
        <dbReference type="Google" id="ProtNLM"/>
    </source>
</evidence>
<dbReference type="GO" id="GO:0098655">
    <property type="term" value="P:monoatomic cation transmembrane transport"/>
    <property type="evidence" value="ECO:0007669"/>
    <property type="project" value="UniProtKB-ARBA"/>
</dbReference>
<keyword evidence="4 8" id="KW-0812">Transmembrane</keyword>
<protein>
    <recommendedName>
        <fullName evidence="12">High-affinity potassium transporter</fullName>
    </recommendedName>
</protein>
<feature type="transmembrane region" description="Helical" evidence="8">
    <location>
        <begin position="413"/>
        <end position="431"/>
    </location>
</feature>
<dbReference type="EMBL" id="OZ075139">
    <property type="protein sequence ID" value="CAL5014994.1"/>
    <property type="molecule type" value="Genomic_DNA"/>
</dbReference>
<evidence type="ECO:0000256" key="7">
    <source>
        <dbReference type="ARBA" id="ARBA00023136"/>
    </source>
</evidence>
<feature type="transmembrane region" description="Helical" evidence="8">
    <location>
        <begin position="451"/>
        <end position="470"/>
    </location>
</feature>
<feature type="transmembrane region" description="Helical" evidence="8">
    <location>
        <begin position="256"/>
        <end position="279"/>
    </location>
</feature>
<feature type="transmembrane region" description="Helical" evidence="8">
    <location>
        <begin position="73"/>
        <end position="91"/>
    </location>
</feature>
<evidence type="ECO:0000256" key="1">
    <source>
        <dbReference type="ARBA" id="ARBA00004141"/>
    </source>
</evidence>
<dbReference type="EMBL" id="OZ075140">
    <property type="protein sequence ID" value="CAL5025553.1"/>
    <property type="molecule type" value="Genomic_DNA"/>
</dbReference>
<keyword evidence="11" id="KW-1185">Reference proteome</keyword>
<dbReference type="InterPro" id="IPR051143">
    <property type="entry name" value="TrkH_K-transport"/>
</dbReference>
<feature type="transmembrane region" description="Helical" evidence="8">
    <location>
        <begin position="133"/>
        <end position="153"/>
    </location>
</feature>
<dbReference type="PANTHER" id="PTHR31064">
    <property type="entry name" value="POTASSIUM TRANSPORT PROTEIN DDB_G0292412-RELATED"/>
    <property type="match status" value="1"/>
</dbReference>
<dbReference type="GO" id="GO:0030001">
    <property type="term" value="P:metal ion transport"/>
    <property type="evidence" value="ECO:0007669"/>
    <property type="project" value="UniProtKB-ARBA"/>
</dbReference>
<dbReference type="AlphaFoldDB" id="A0ABC9C5M3"/>
<evidence type="ECO:0000256" key="5">
    <source>
        <dbReference type="ARBA" id="ARBA00022989"/>
    </source>
</evidence>
<evidence type="ECO:0000313" key="9">
    <source>
        <dbReference type="EMBL" id="CAL5014994.1"/>
    </source>
</evidence>
<evidence type="ECO:0000313" key="11">
    <source>
        <dbReference type="Proteomes" id="UP001497457"/>
    </source>
</evidence>
<sequence length="573" mass="64260">MHPPSSILHTLQRVKSYLATNLSSSNLEAARIIEERFQKLLGFLSMKLATLCKCLTQFITHSFWRLVFQSNPFAVQLIYFMAISFAGFIALKDLNPHGKPVPRDFDLMFTSVSAATVSSMSTIQMEDLSDQQLWVLIVLMLLGGEVFTSMLGLHLSNAKANKEELSWRSSSSISREIEVSISANNIDQIDMERGQSEAVISHNQVQQTKSTRHSSRAILAHIVTGYFLASVVCSSVVIIIYFWLNSDARKVLQSKEIKICTFAVFTAVSSFANCGFTPLNSSMQAFTKNSVLLLLVTPQILAGNTLFSPLLRLSVWALGKVSRKQEYAHILKHPEETGYKHLPTQRNSVYIFLTVTGLILLQVICIFSFEWDSKAFERMNWFTKLVGSLFQSVNTRQAGEAVVDISTFSSPTLLLFAIVMYLPSNISFLPINNEKQPLTDKNPSHRTTWKNFSITSLACIALFTFLACITERKSISADPLNFNVFSIVFEVISAFGNVGYSLGYSCEKLMKPDATCKAASYGFVGWWTNEGKLIIILVMFVGRLKQFIIKEEKHDSAHTTPLQRVEAARFQES</sequence>
<evidence type="ECO:0000256" key="3">
    <source>
        <dbReference type="ARBA" id="ARBA00022448"/>
    </source>
</evidence>